<keyword evidence="3" id="KW-1185">Reference proteome</keyword>
<protein>
    <submittedName>
        <fullName evidence="2">Uncharacterized protein</fullName>
    </submittedName>
</protein>
<accession>A0A091DJK2</accession>
<sequence length="197" mass="21916">MHFSVFAGPQEINSDLELGADGQAGKAEGLSEVKYSVQAFAVSKTVALSSHSHNNSGCILRKWLTTRRKRQEKQRPSNPALENSGIPNSDLCTANPPVPSIVSWFHVIGRKHATYFSGGKAEKEGWKAEPEKRTERHEVPRIAETVLQSGGYRSEDLVRLLHHSGLELSLWWRKDLGDGKLQTQRPLRGVLPEATTR</sequence>
<feature type="compositionally biased region" description="Polar residues" evidence="1">
    <location>
        <begin position="76"/>
        <end position="89"/>
    </location>
</feature>
<evidence type="ECO:0000313" key="3">
    <source>
        <dbReference type="Proteomes" id="UP000028990"/>
    </source>
</evidence>
<evidence type="ECO:0000313" key="2">
    <source>
        <dbReference type="EMBL" id="KFO30465.1"/>
    </source>
</evidence>
<organism evidence="2 3">
    <name type="scientific">Fukomys damarensis</name>
    <name type="common">Damaraland mole rat</name>
    <name type="synonym">Cryptomys damarensis</name>
    <dbReference type="NCBI Taxonomy" id="885580"/>
    <lineage>
        <taxon>Eukaryota</taxon>
        <taxon>Metazoa</taxon>
        <taxon>Chordata</taxon>
        <taxon>Craniata</taxon>
        <taxon>Vertebrata</taxon>
        <taxon>Euteleostomi</taxon>
        <taxon>Mammalia</taxon>
        <taxon>Eutheria</taxon>
        <taxon>Euarchontoglires</taxon>
        <taxon>Glires</taxon>
        <taxon>Rodentia</taxon>
        <taxon>Hystricomorpha</taxon>
        <taxon>Bathyergidae</taxon>
        <taxon>Fukomys</taxon>
    </lineage>
</organism>
<gene>
    <name evidence="2" type="ORF">H920_08161</name>
</gene>
<dbReference type="EMBL" id="KN122430">
    <property type="protein sequence ID" value="KFO30465.1"/>
    <property type="molecule type" value="Genomic_DNA"/>
</dbReference>
<feature type="region of interest" description="Disordered" evidence="1">
    <location>
        <begin position="67"/>
        <end position="89"/>
    </location>
</feature>
<dbReference type="AlphaFoldDB" id="A0A091DJK2"/>
<evidence type="ECO:0000256" key="1">
    <source>
        <dbReference type="SAM" id="MobiDB-lite"/>
    </source>
</evidence>
<reference evidence="2 3" key="1">
    <citation type="submission" date="2013-11" db="EMBL/GenBank/DDBJ databases">
        <title>The Damaraland mole rat (Fukomys damarensis) genome and evolution of African mole rats.</title>
        <authorList>
            <person name="Gladyshev V.N."/>
            <person name="Fang X."/>
        </authorList>
    </citation>
    <scope>NUCLEOTIDE SEQUENCE [LARGE SCALE GENOMIC DNA]</scope>
    <source>
        <tissue evidence="2">Liver</tissue>
    </source>
</reference>
<proteinExistence type="predicted"/>
<name>A0A091DJK2_FUKDA</name>
<dbReference type="Proteomes" id="UP000028990">
    <property type="component" value="Unassembled WGS sequence"/>
</dbReference>